<evidence type="ECO:0000256" key="1">
    <source>
        <dbReference type="SAM" id="Phobius"/>
    </source>
</evidence>
<dbReference type="InterPro" id="IPR050640">
    <property type="entry name" value="Bact_2-comp_sensor_kinase"/>
</dbReference>
<keyword evidence="1" id="KW-0472">Membrane</keyword>
<dbReference type="GO" id="GO:0000155">
    <property type="term" value="F:phosphorelay sensor kinase activity"/>
    <property type="evidence" value="ECO:0007669"/>
    <property type="project" value="InterPro"/>
</dbReference>
<dbReference type="SUPFAM" id="SSF55874">
    <property type="entry name" value="ATPase domain of HSP90 chaperone/DNA topoisomerase II/histidine kinase"/>
    <property type="match status" value="1"/>
</dbReference>
<reference evidence="3 4" key="1">
    <citation type="submission" date="2018-06" db="EMBL/GenBank/DDBJ databases">
        <title>Genomic Encyclopedia of Archaeal and Bacterial Type Strains, Phase II (KMG-II): from individual species to whole genera.</title>
        <authorList>
            <person name="Goeker M."/>
        </authorList>
    </citation>
    <scope>NUCLEOTIDE SEQUENCE [LARGE SCALE GENOMIC DNA]</scope>
    <source>
        <strain evidence="3 4">T4</strain>
    </source>
</reference>
<keyword evidence="3" id="KW-0418">Kinase</keyword>
<dbReference type="EMBL" id="QKTX01000007">
    <property type="protein sequence ID" value="PZV83185.1"/>
    <property type="molecule type" value="Genomic_DNA"/>
</dbReference>
<dbReference type="PANTHER" id="PTHR34220">
    <property type="entry name" value="SENSOR HISTIDINE KINASE YPDA"/>
    <property type="match status" value="1"/>
</dbReference>
<feature type="transmembrane region" description="Helical" evidence="1">
    <location>
        <begin position="83"/>
        <end position="104"/>
    </location>
</feature>
<feature type="transmembrane region" description="Helical" evidence="1">
    <location>
        <begin position="44"/>
        <end position="62"/>
    </location>
</feature>
<dbReference type="RefSeq" id="WP_111392987.1">
    <property type="nucleotide sequence ID" value="NZ_QKTX01000007.1"/>
</dbReference>
<dbReference type="InterPro" id="IPR010559">
    <property type="entry name" value="Sig_transdc_His_kin_internal"/>
</dbReference>
<sequence length="350" mass="40772">MGTKNNFSKTKLYWLLQVVGWSSIVFIETINYTFFIHGSFEWTFFQQFILYSLVGLFVSHGYKSVFIRERVFSRSLSRIWFKAFLDTLVIALMMAILLYLPYVFIDFQALLKQQTIISFFGQVMNLGRYVLVWIIIYYLYHILKRNSEISEQKLMLENVAKSAELELLKIQLNPHFLFNALNSIKALVLIDQEKSRDAIIKLSELLRFSLNYEKAPLISLNDEINEVIKYLELEQIRFGKRLEVEILIQEETLEQRIPPAMILTLAENAIKHGITKLPDGGKIKIESKIKGQKMWVELINSGQLEENFSMGIGLSNLEKRLQNLFPDKSSFHLDNFGDSHVKATLTYPMS</sequence>
<protein>
    <submittedName>
        <fullName evidence="3">Histidine kinase</fullName>
    </submittedName>
</protein>
<dbReference type="InterPro" id="IPR036890">
    <property type="entry name" value="HATPase_C_sf"/>
</dbReference>
<keyword evidence="1" id="KW-0812">Transmembrane</keyword>
<dbReference type="PANTHER" id="PTHR34220:SF7">
    <property type="entry name" value="SENSOR HISTIDINE KINASE YPDA"/>
    <property type="match status" value="1"/>
</dbReference>
<dbReference type="Gene3D" id="3.30.565.10">
    <property type="entry name" value="Histidine kinase-like ATPase, C-terminal domain"/>
    <property type="match status" value="1"/>
</dbReference>
<gene>
    <name evidence="3" type="ORF">CLV31_107137</name>
</gene>
<keyword evidence="4" id="KW-1185">Reference proteome</keyword>
<dbReference type="OrthoDB" id="9792992at2"/>
<proteinExistence type="predicted"/>
<evidence type="ECO:0000313" key="3">
    <source>
        <dbReference type="EMBL" id="PZV83185.1"/>
    </source>
</evidence>
<dbReference type="GO" id="GO:0016020">
    <property type="term" value="C:membrane"/>
    <property type="evidence" value="ECO:0007669"/>
    <property type="project" value="InterPro"/>
</dbReference>
<dbReference type="Pfam" id="PF06580">
    <property type="entry name" value="His_kinase"/>
    <property type="match status" value="1"/>
</dbReference>
<name>A0A326RP45_9BACT</name>
<evidence type="ECO:0000259" key="2">
    <source>
        <dbReference type="Pfam" id="PF06580"/>
    </source>
</evidence>
<feature type="domain" description="Signal transduction histidine kinase internal region" evidence="2">
    <location>
        <begin position="163"/>
        <end position="242"/>
    </location>
</feature>
<organism evidence="3 4">
    <name type="scientific">Algoriphagus aquaeductus</name>
    <dbReference type="NCBI Taxonomy" id="475299"/>
    <lineage>
        <taxon>Bacteria</taxon>
        <taxon>Pseudomonadati</taxon>
        <taxon>Bacteroidota</taxon>
        <taxon>Cytophagia</taxon>
        <taxon>Cytophagales</taxon>
        <taxon>Cyclobacteriaceae</taxon>
        <taxon>Algoriphagus</taxon>
    </lineage>
</organism>
<keyword evidence="1" id="KW-1133">Transmembrane helix</keyword>
<accession>A0A326RP45</accession>
<keyword evidence="3" id="KW-0808">Transferase</keyword>
<dbReference type="Proteomes" id="UP000248917">
    <property type="component" value="Unassembled WGS sequence"/>
</dbReference>
<evidence type="ECO:0000313" key="4">
    <source>
        <dbReference type="Proteomes" id="UP000248917"/>
    </source>
</evidence>
<dbReference type="AlphaFoldDB" id="A0A326RP45"/>
<feature type="transmembrane region" description="Helical" evidence="1">
    <location>
        <begin position="116"/>
        <end position="140"/>
    </location>
</feature>
<comment type="caution">
    <text evidence="3">The sequence shown here is derived from an EMBL/GenBank/DDBJ whole genome shotgun (WGS) entry which is preliminary data.</text>
</comment>
<feature type="transmembrane region" description="Helical" evidence="1">
    <location>
        <begin position="12"/>
        <end position="32"/>
    </location>
</feature>